<keyword evidence="2" id="KW-1185">Reference proteome</keyword>
<reference evidence="1" key="1">
    <citation type="submission" date="2019-03" db="EMBL/GenBank/DDBJ databases">
        <title>Improved annotation for the trematode Fasciola hepatica.</title>
        <authorList>
            <person name="Choi Y.-J."/>
            <person name="Martin J."/>
            <person name="Mitreva M."/>
        </authorList>
    </citation>
    <scope>NUCLEOTIDE SEQUENCE [LARGE SCALE GENOMIC DNA]</scope>
</reference>
<accession>A0A4E0RTL5</accession>
<evidence type="ECO:0000313" key="2">
    <source>
        <dbReference type="Proteomes" id="UP000230066"/>
    </source>
</evidence>
<dbReference type="AlphaFoldDB" id="A0A4E0RTL5"/>
<dbReference type="Proteomes" id="UP000230066">
    <property type="component" value="Unassembled WGS sequence"/>
</dbReference>
<protein>
    <submittedName>
        <fullName evidence="1">Uncharacterized protein</fullName>
    </submittedName>
</protein>
<organism evidence="1 2">
    <name type="scientific">Fasciola hepatica</name>
    <name type="common">Liver fluke</name>
    <dbReference type="NCBI Taxonomy" id="6192"/>
    <lineage>
        <taxon>Eukaryota</taxon>
        <taxon>Metazoa</taxon>
        <taxon>Spiralia</taxon>
        <taxon>Lophotrochozoa</taxon>
        <taxon>Platyhelminthes</taxon>
        <taxon>Trematoda</taxon>
        <taxon>Digenea</taxon>
        <taxon>Plagiorchiida</taxon>
        <taxon>Echinostomata</taxon>
        <taxon>Echinostomatoidea</taxon>
        <taxon>Fasciolidae</taxon>
        <taxon>Fasciola</taxon>
    </lineage>
</organism>
<sequence length="252" mass="29440">MLEIEVRVTHCMEIEQKKNITIQFECRIDEEAFSNNATINVRNKGQSVTDQRNSYFCVFKNSFRIIPTKPVIKHKITQSSVQLYGIPFKKDVHQFDPCIKQYTLAPEEGPKLPETMLLFNRSFIRVRDMLIICHPVPELATFSYPRMKCTGLVDGVRLKWFDLGPMVSQVITYRNVDKRYFALGPERNSIVTTRDLTDRWIGISLSGYRKYIDGKIHVDAIYLPWDETQTFTKNLFGLNCTEFVADDWNCEF</sequence>
<comment type="caution">
    <text evidence="1">The sequence shown here is derived from an EMBL/GenBank/DDBJ whole genome shotgun (WGS) entry which is preliminary data.</text>
</comment>
<dbReference type="EMBL" id="JXXN02001449">
    <property type="protein sequence ID" value="THD24748.1"/>
    <property type="molecule type" value="Genomic_DNA"/>
</dbReference>
<proteinExistence type="predicted"/>
<gene>
    <name evidence="1" type="ORF">D915_004645</name>
</gene>
<name>A0A4E0RTL5_FASHE</name>
<evidence type="ECO:0000313" key="1">
    <source>
        <dbReference type="EMBL" id="THD24748.1"/>
    </source>
</evidence>